<dbReference type="HAMAP" id="MF_00291_B">
    <property type="entry name" value="Ribosomal_uS2_B"/>
    <property type="match status" value="1"/>
</dbReference>
<dbReference type="CDD" id="cd01425">
    <property type="entry name" value="RPS2"/>
    <property type="match status" value="1"/>
</dbReference>
<keyword evidence="6" id="KW-0150">Chloroplast</keyword>
<dbReference type="PANTHER" id="PTHR12534">
    <property type="entry name" value="30S RIBOSOMAL PROTEIN S2 PROKARYOTIC AND ORGANELLAR"/>
    <property type="match status" value="1"/>
</dbReference>
<evidence type="ECO:0000313" key="7">
    <source>
        <dbReference type="EMBL" id="AXX76517.1"/>
    </source>
</evidence>
<dbReference type="InterPro" id="IPR001865">
    <property type="entry name" value="Ribosomal_uS2"/>
</dbReference>
<dbReference type="GO" id="GO:0006412">
    <property type="term" value="P:translation"/>
    <property type="evidence" value="ECO:0007669"/>
    <property type="project" value="UniProtKB-UniRule"/>
</dbReference>
<reference evidence="6" key="1">
    <citation type="submission" date="2014-11" db="EMBL/GenBank/DDBJ databases">
        <title>An exploration of fern genomes.</title>
        <authorList>
            <person name="Marchant D.B."/>
            <person name="Der J.P."/>
            <person name="Sessa E.B."/>
            <person name="Wolf P.G."/>
        </authorList>
    </citation>
    <scope>NUCLEOTIDE SEQUENCE</scope>
</reference>
<dbReference type="NCBIfam" id="TIGR01011">
    <property type="entry name" value="rpsB_bact"/>
    <property type="match status" value="1"/>
</dbReference>
<accession>A0A0B5E7Z9</accession>
<protein>
    <recommendedName>
        <fullName evidence="4 5">Small ribosomal subunit protein uS2c</fullName>
    </recommendedName>
</protein>
<evidence type="ECO:0000256" key="2">
    <source>
        <dbReference type="ARBA" id="ARBA00022980"/>
    </source>
</evidence>
<reference evidence="7" key="2">
    <citation type="journal article" date="2018" name="Am. J. Bot.">
        <title>Order-level fern plastome phylogenomics: new insights from Hymenophyllales.</title>
        <authorList>
            <person name="Kuo L.Y."/>
            <person name="Qi X."/>
            <person name="Ma H."/>
            <person name="Li F.W."/>
        </authorList>
    </citation>
    <scope>NUCLEOTIDE SEQUENCE</scope>
</reference>
<gene>
    <name evidence="5 6" type="primary">rps2</name>
    <name evidence="6" type="ORF">PJ53_004</name>
</gene>
<evidence type="ECO:0000256" key="3">
    <source>
        <dbReference type="ARBA" id="ARBA00023274"/>
    </source>
</evidence>
<comment type="similarity">
    <text evidence="1 5">Belongs to the universal ribosomal protein uS2 family.</text>
</comment>
<dbReference type="GO" id="GO:0009507">
    <property type="term" value="C:chloroplast"/>
    <property type="evidence" value="ECO:0007669"/>
    <property type="project" value="UniProtKB-SubCell"/>
</dbReference>
<dbReference type="InterPro" id="IPR005706">
    <property type="entry name" value="Ribosomal_uS2_bac/mit/plastid"/>
</dbReference>
<dbReference type="GO" id="GO:0003735">
    <property type="term" value="F:structural constituent of ribosome"/>
    <property type="evidence" value="ECO:0007669"/>
    <property type="project" value="InterPro"/>
</dbReference>
<dbReference type="Pfam" id="PF00318">
    <property type="entry name" value="Ribosomal_S2"/>
    <property type="match status" value="1"/>
</dbReference>
<dbReference type="EMBL" id="MH269301">
    <property type="protein sequence ID" value="AXX76517.1"/>
    <property type="molecule type" value="Genomic_DNA"/>
</dbReference>
<evidence type="ECO:0000313" key="6">
    <source>
        <dbReference type="EMBL" id="AJE61488.1"/>
    </source>
</evidence>
<sequence length="250" mass="28214">MQQKNWNIDPEGMMEAGVHFGHQTQKWNPKMSPYIFTERKGVHIPDLTQTARLLSEACDSVSNAATEGKEFSIVGTKYQVADLIASAATKSRCHYVNEKWLGGMLTNWSTTETRLQRFQYLQNEEDTGGFDRLPKKEASIPKKQLLRLKKYLGGIQYMSNLPDIAIITDQHEQSTAIRERITSGIPTICVVDTDCDPDLTDIPIPSNDDARSSIRRVLDKSTLAISEGRSNSKILNLIDSEISNYPNYSW</sequence>
<dbReference type="PRINTS" id="PR00395">
    <property type="entry name" value="RIBOSOMALS2"/>
</dbReference>
<proteinExistence type="inferred from homology"/>
<dbReference type="AlphaFoldDB" id="A0A0B5E7Z9"/>
<evidence type="ECO:0000256" key="5">
    <source>
        <dbReference type="HAMAP-Rule" id="MF_00291"/>
    </source>
</evidence>
<dbReference type="SUPFAM" id="SSF52313">
    <property type="entry name" value="Ribosomal protein S2"/>
    <property type="match status" value="1"/>
</dbReference>
<dbReference type="InterPro" id="IPR023591">
    <property type="entry name" value="Ribosomal_uS2_flav_dom_sf"/>
</dbReference>
<dbReference type="PANTHER" id="PTHR12534:SF0">
    <property type="entry name" value="SMALL RIBOSOMAL SUBUNIT PROTEIN US2M"/>
    <property type="match status" value="1"/>
</dbReference>
<keyword evidence="2 5" id="KW-0689">Ribosomal protein</keyword>
<evidence type="ECO:0000256" key="4">
    <source>
        <dbReference type="ARBA" id="ARBA00035155"/>
    </source>
</evidence>
<geneLocation type="chloroplast" evidence="6"/>
<dbReference type="Gene3D" id="1.10.287.610">
    <property type="entry name" value="Helix hairpin bin"/>
    <property type="match status" value="1"/>
</dbReference>
<dbReference type="FunFam" id="1.10.287.610:FF:000001">
    <property type="entry name" value="30S ribosomal protein S2"/>
    <property type="match status" value="1"/>
</dbReference>
<dbReference type="EMBL" id="KP136829">
    <property type="protein sequence ID" value="AJE61488.1"/>
    <property type="molecule type" value="Genomic_DNA"/>
</dbReference>
<keyword evidence="3 5" id="KW-0687">Ribonucleoprotein</keyword>
<keyword evidence="6" id="KW-0934">Plastid</keyword>
<dbReference type="GO" id="GO:0005763">
    <property type="term" value="C:mitochondrial small ribosomal subunit"/>
    <property type="evidence" value="ECO:0007669"/>
    <property type="project" value="TreeGrafter"/>
</dbReference>
<name>A0A0B5E7Z9_9MONI</name>
<organism evidence="6">
    <name type="scientific">Dipteris conjugata</name>
    <dbReference type="NCBI Taxonomy" id="32108"/>
    <lineage>
        <taxon>Eukaryota</taxon>
        <taxon>Viridiplantae</taxon>
        <taxon>Streptophyta</taxon>
        <taxon>Embryophyta</taxon>
        <taxon>Tracheophyta</taxon>
        <taxon>Polypodiopsida</taxon>
        <taxon>Polypodiidae</taxon>
        <taxon>Gleicheniales</taxon>
        <taxon>Dipteridaceae</taxon>
        <taxon>Dipteris</taxon>
    </lineage>
</organism>
<comment type="subcellular location">
    <subcellularLocation>
        <location evidence="5">Plastid</location>
        <location evidence="5">Chloroplast</location>
    </subcellularLocation>
</comment>
<evidence type="ECO:0000256" key="1">
    <source>
        <dbReference type="ARBA" id="ARBA00006242"/>
    </source>
</evidence>
<dbReference type="Gene3D" id="3.40.50.10490">
    <property type="entry name" value="Glucose-6-phosphate isomerase like protein, domain 1"/>
    <property type="match status" value="1"/>
</dbReference>